<name>A0ABW5RTN2_9BACI</name>
<keyword evidence="1" id="KW-0472">Membrane</keyword>
<dbReference type="InterPro" id="IPR010897">
    <property type="entry name" value="Spore_II_P"/>
</dbReference>
<feature type="transmembrane region" description="Helical" evidence="1">
    <location>
        <begin position="48"/>
        <end position="67"/>
    </location>
</feature>
<dbReference type="Proteomes" id="UP001597506">
    <property type="component" value="Unassembled WGS sequence"/>
</dbReference>
<dbReference type="EMBL" id="JBHUMF010000031">
    <property type="protein sequence ID" value="MFD2682040.1"/>
    <property type="molecule type" value="Genomic_DNA"/>
</dbReference>
<proteinExistence type="predicted"/>
<dbReference type="Pfam" id="PF07454">
    <property type="entry name" value="SpoIIP"/>
    <property type="match status" value="1"/>
</dbReference>
<dbReference type="NCBIfam" id="TIGR02867">
    <property type="entry name" value="spore_II_P"/>
    <property type="match status" value="1"/>
</dbReference>
<keyword evidence="1" id="KW-1133">Transmembrane helix</keyword>
<keyword evidence="3" id="KW-1185">Reference proteome</keyword>
<keyword evidence="1" id="KW-0812">Transmembrane</keyword>
<protein>
    <submittedName>
        <fullName evidence="2">Stage II sporulation protein P</fullName>
    </submittedName>
</protein>
<evidence type="ECO:0000313" key="3">
    <source>
        <dbReference type="Proteomes" id="UP001597506"/>
    </source>
</evidence>
<dbReference type="RefSeq" id="WP_377936733.1">
    <property type="nucleotide sequence ID" value="NZ_JBHUMF010000031.1"/>
</dbReference>
<organism evidence="2 3">
    <name type="scientific">Bacillus seohaeanensis</name>
    <dbReference type="NCBI Taxonomy" id="284580"/>
    <lineage>
        <taxon>Bacteria</taxon>
        <taxon>Bacillati</taxon>
        <taxon>Bacillota</taxon>
        <taxon>Bacilli</taxon>
        <taxon>Bacillales</taxon>
        <taxon>Bacillaceae</taxon>
        <taxon>Bacillus</taxon>
    </lineage>
</organism>
<comment type="caution">
    <text evidence="2">The sequence shown here is derived from an EMBL/GenBank/DDBJ whole genome shotgun (WGS) entry which is preliminary data.</text>
</comment>
<sequence length="306" mass="34696">MQTEDKQIFDLIKSSFNTSPTEKFEKSTKSFLLREAKKRQKKARNRKMLLVTAFCLSSISLAMWLVFFNGVDTVVNKTSQLSAAITDNDPSEITIMETGPTIYLYHTHSRESFLETVGTDNPNSAHHRTRNISIVGEQLLNELQKRDIKAVHEEKDYIGLLKERGLEYSDAYTVSRADVSKAVKKYPALKIIVDIHRGSQPRDVTTININGEGYSKVEFFVSKTSPSYQKTEKFANLLHSKLEERQKGISRGVFIKDSPNNSTYNQDVFPNSVSINIGGVGNTLEEEKRTVEILASVFEEVLEEME</sequence>
<evidence type="ECO:0000313" key="2">
    <source>
        <dbReference type="EMBL" id="MFD2682040.1"/>
    </source>
</evidence>
<accession>A0ABW5RTN2</accession>
<evidence type="ECO:0000256" key="1">
    <source>
        <dbReference type="SAM" id="Phobius"/>
    </source>
</evidence>
<reference evidence="3" key="1">
    <citation type="journal article" date="2019" name="Int. J. Syst. Evol. Microbiol.">
        <title>The Global Catalogue of Microorganisms (GCM) 10K type strain sequencing project: providing services to taxonomists for standard genome sequencing and annotation.</title>
        <authorList>
            <consortium name="The Broad Institute Genomics Platform"/>
            <consortium name="The Broad Institute Genome Sequencing Center for Infectious Disease"/>
            <person name="Wu L."/>
            <person name="Ma J."/>
        </authorList>
    </citation>
    <scope>NUCLEOTIDE SEQUENCE [LARGE SCALE GENOMIC DNA]</scope>
    <source>
        <strain evidence="3">KCTC 3913</strain>
    </source>
</reference>
<gene>
    <name evidence="2" type="primary">spoIIP</name>
    <name evidence="2" type="ORF">ACFSUL_14970</name>
</gene>